<dbReference type="InterPro" id="IPR051186">
    <property type="entry name" value="RRM_HNRPC/RALY_subfam"/>
</dbReference>
<keyword evidence="1" id="KW-0694">RNA-binding</keyword>
<accession>A0ABV1AB02</accession>
<dbReference type="PANTHER" id="PTHR13968:SF26">
    <property type="entry name" value="RRM DOMAIN-CONTAINING PROTEIN"/>
    <property type="match status" value="1"/>
</dbReference>
<keyword evidence="4" id="KW-1185">Reference proteome</keyword>
<dbReference type="PANTHER" id="PTHR13968">
    <property type="entry name" value="HETEROGENEOUS NUCLEAR RIBONUCLEOPROTEIN"/>
    <property type="match status" value="1"/>
</dbReference>
<dbReference type="Proteomes" id="UP001469553">
    <property type="component" value="Unassembled WGS sequence"/>
</dbReference>
<sequence length="199" mass="22494">MQGLIETHCRDLGGMLRSECDLDYDSYQEDYYDRACDYQRVPASVSPLPLGPSGAKRSRSSFYSYSSGHRRSRDRTHSKSSRAHSTSSNTAKLGMEELQVIKKELTLIKTQIDGLLDSLDRMDTQRNDHKGETPIQNDSGGTCVCDQMVDNLLVHQNRFKTDSVRCVYFQIHSSLVPPGTSPNHNDSQLVLQGQRMMEM</sequence>
<proteinExistence type="predicted"/>
<feature type="region of interest" description="Disordered" evidence="2">
    <location>
        <begin position="44"/>
        <end position="91"/>
    </location>
</feature>
<dbReference type="EMBL" id="JAHRIP010086512">
    <property type="protein sequence ID" value="MEQ2315375.1"/>
    <property type="molecule type" value="Genomic_DNA"/>
</dbReference>
<name>A0ABV1AB02_9TELE</name>
<evidence type="ECO:0000256" key="2">
    <source>
        <dbReference type="SAM" id="MobiDB-lite"/>
    </source>
</evidence>
<protein>
    <submittedName>
        <fullName evidence="3">Uncharacterized protein</fullName>
    </submittedName>
</protein>
<gene>
    <name evidence="3" type="ORF">AMECASPLE_021601</name>
</gene>
<comment type="caution">
    <text evidence="3">The sequence shown here is derived from an EMBL/GenBank/DDBJ whole genome shotgun (WGS) entry which is preliminary data.</text>
</comment>
<organism evidence="3 4">
    <name type="scientific">Ameca splendens</name>
    <dbReference type="NCBI Taxonomy" id="208324"/>
    <lineage>
        <taxon>Eukaryota</taxon>
        <taxon>Metazoa</taxon>
        <taxon>Chordata</taxon>
        <taxon>Craniata</taxon>
        <taxon>Vertebrata</taxon>
        <taxon>Euteleostomi</taxon>
        <taxon>Actinopterygii</taxon>
        <taxon>Neopterygii</taxon>
        <taxon>Teleostei</taxon>
        <taxon>Neoteleostei</taxon>
        <taxon>Acanthomorphata</taxon>
        <taxon>Ovalentaria</taxon>
        <taxon>Atherinomorphae</taxon>
        <taxon>Cyprinodontiformes</taxon>
        <taxon>Goodeidae</taxon>
        <taxon>Ameca</taxon>
    </lineage>
</organism>
<evidence type="ECO:0000256" key="1">
    <source>
        <dbReference type="ARBA" id="ARBA00022884"/>
    </source>
</evidence>
<feature type="compositionally biased region" description="Basic residues" evidence="2">
    <location>
        <begin position="68"/>
        <end position="82"/>
    </location>
</feature>
<evidence type="ECO:0000313" key="4">
    <source>
        <dbReference type="Proteomes" id="UP001469553"/>
    </source>
</evidence>
<evidence type="ECO:0000313" key="3">
    <source>
        <dbReference type="EMBL" id="MEQ2315375.1"/>
    </source>
</evidence>
<reference evidence="3 4" key="1">
    <citation type="submission" date="2021-06" db="EMBL/GenBank/DDBJ databases">
        <authorList>
            <person name="Palmer J.M."/>
        </authorList>
    </citation>
    <scope>NUCLEOTIDE SEQUENCE [LARGE SCALE GENOMIC DNA]</scope>
    <source>
        <strain evidence="3 4">AS_MEX2019</strain>
        <tissue evidence="3">Muscle</tissue>
    </source>
</reference>